<keyword evidence="1" id="KW-0472">Membrane</keyword>
<dbReference type="Proteomes" id="UP000294673">
    <property type="component" value="Segment"/>
</dbReference>
<evidence type="ECO:0000313" key="2">
    <source>
        <dbReference type="EMBL" id="QBO63796.1"/>
    </source>
</evidence>
<accession>A0A482GHE8</accession>
<sequence length="175" mass="19844">MQYTLMISVLVVLSIIVVYGAFALLNSMQTTLRVTQLHSDGASTMTTPLIDLHEYITHKPAERFVSRPDPISDEDKGYITATVQRTVERMLRPVEQRAEWSNDLDVATLMPAWLSVLTQQVTASLEQGNLLPGRFTIRWERDDDKIVLYADADVENIGKVQLPINKVKPLADYWV</sequence>
<reference evidence="2 3" key="1">
    <citation type="submission" date="2018-12" db="EMBL/GenBank/DDBJ databases">
        <title>Still something new to discover - new insights into E. coli phage diversity and taxonomy.</title>
        <authorList>
            <person name="Korf I.H.E."/>
            <person name="Adriaennsens E."/>
            <person name="Dreiseikelmann B."/>
            <person name="Kropinski A."/>
            <person name="Nimtz M."/>
            <person name="Meier-Kolthoff J.P."/>
            <person name="Rohde M."/>
            <person name="van Raaij M."/>
            <person name="Wittmann J."/>
        </authorList>
    </citation>
    <scope>NUCLEOTIDE SEQUENCE [LARGE SCALE GENOMIC DNA]</scope>
</reference>
<protein>
    <submittedName>
        <fullName evidence="2">Uncharacterized protein</fullName>
    </submittedName>
</protein>
<keyword evidence="1" id="KW-0812">Transmembrane</keyword>
<organismHost>
    <name type="scientific">Escherichia coli</name>
    <dbReference type="NCBI Taxonomy" id="562"/>
</organismHost>
<evidence type="ECO:0000313" key="3">
    <source>
        <dbReference type="Proteomes" id="UP000294673"/>
    </source>
</evidence>
<name>A0A482GHE8_BPGOS</name>
<organism evidence="2 3">
    <name type="scientific">Escherichia phage vB_EcoM_Goslar</name>
    <dbReference type="NCBI Taxonomy" id="2502409"/>
    <lineage>
        <taxon>Viruses</taxon>
        <taxon>Duplodnaviria</taxon>
        <taxon>Heunggongvirae</taxon>
        <taxon>Uroviricota</taxon>
        <taxon>Caudoviricetes</taxon>
        <taxon>Chimalliviridae</taxon>
        <taxon>Goslarvirus</taxon>
        <taxon>Goslarvirus goslar</taxon>
    </lineage>
</organism>
<keyword evidence="3" id="KW-1185">Reference proteome</keyword>
<keyword evidence="1" id="KW-1133">Transmembrane helix</keyword>
<feature type="transmembrane region" description="Helical" evidence="1">
    <location>
        <begin position="6"/>
        <end position="25"/>
    </location>
</feature>
<evidence type="ECO:0000256" key="1">
    <source>
        <dbReference type="SAM" id="Phobius"/>
    </source>
</evidence>
<dbReference type="EMBL" id="MK327938">
    <property type="protein sequence ID" value="QBO63796.1"/>
    <property type="molecule type" value="Genomic_DNA"/>
</dbReference>
<proteinExistence type="predicted"/>
<gene>
    <name evidence="2" type="ORF">Goslar_00003</name>
</gene>